<evidence type="ECO:0000256" key="1">
    <source>
        <dbReference type="SAM" id="MobiDB-lite"/>
    </source>
</evidence>
<dbReference type="EMBL" id="LC625835">
    <property type="protein sequence ID" value="BCU03188.1"/>
    <property type="molecule type" value="Genomic_DNA"/>
</dbReference>
<sequence length="142" mass="16323">MKRRDDTGGQVPSRRALFVPFFWWRGLSPRPWADWVAAPDQGNRGLAKEEKGSLFFFVGVPRSPVRVCAFSFSRKIATKKTILDKSDESGARFKGGGPCVSFFFLPRGTAWHQFLRKTRRRGRRARGRKARAAKHQMVMEHE</sequence>
<reference evidence="2" key="1">
    <citation type="submission" date="2021-04" db="EMBL/GenBank/DDBJ databases">
        <title>Draft Genome Sequence of Pandoravirus japonicus, Isolated from the Sabaishi River of Niigata, Japan.</title>
        <authorList>
            <person name="Hosokawa N."/>
            <person name="Takahashi H."/>
            <person name="Aoki K."/>
            <person name="Takemura M."/>
        </authorList>
    </citation>
    <scope>NUCLEOTIDE SEQUENCE</scope>
</reference>
<protein>
    <submittedName>
        <fullName evidence="2">Uncharacterized protein</fullName>
    </submittedName>
</protein>
<organism evidence="2 3">
    <name type="scientific">Pandoravirus japonicus</name>
    <dbReference type="NCBI Taxonomy" id="2823154"/>
    <lineage>
        <taxon>Viruses</taxon>
        <taxon>Pandoravirus</taxon>
    </lineage>
</organism>
<feature type="compositionally biased region" description="Basic residues" evidence="1">
    <location>
        <begin position="121"/>
        <end position="134"/>
    </location>
</feature>
<feature type="region of interest" description="Disordered" evidence="1">
    <location>
        <begin position="121"/>
        <end position="142"/>
    </location>
</feature>
<accession>A0A811BMZ3</accession>
<name>A0A811BMZ3_9VIRU</name>
<evidence type="ECO:0000313" key="3">
    <source>
        <dbReference type="Proteomes" id="UP001253637"/>
    </source>
</evidence>
<dbReference type="Proteomes" id="UP001253637">
    <property type="component" value="Segment"/>
</dbReference>
<evidence type="ECO:0000313" key="2">
    <source>
        <dbReference type="EMBL" id="BCU03188.1"/>
    </source>
</evidence>
<proteinExistence type="predicted"/>